<dbReference type="PANTHER" id="PTHR14097:SF7">
    <property type="entry name" value="OXIDOREDUCTASE HTATIP2"/>
    <property type="match status" value="1"/>
</dbReference>
<dbReference type="AlphaFoldDB" id="A0A1Y0I7R9"/>
<evidence type="ECO:0000313" key="3">
    <source>
        <dbReference type="Proteomes" id="UP000196027"/>
    </source>
</evidence>
<reference evidence="2 3" key="1">
    <citation type="submission" date="2017-05" db="EMBL/GenBank/DDBJ databases">
        <title>Genomic insights into alkan degradation activity of Oleiphilus messinensis.</title>
        <authorList>
            <person name="Kozyavkin S.A."/>
            <person name="Slesarev A.I."/>
            <person name="Golyshin P.N."/>
            <person name="Korzhenkov A."/>
            <person name="Golyshina O.N."/>
            <person name="Toshchakov S.V."/>
        </authorList>
    </citation>
    <scope>NUCLEOTIDE SEQUENCE [LARGE SCALE GENOMIC DNA]</scope>
    <source>
        <strain evidence="2 3">ME102</strain>
    </source>
</reference>
<dbReference type="OrthoDB" id="9798632at2"/>
<proteinExistence type="predicted"/>
<sequence>MVQNNSEMKSQRTALVLGSTGLVGSELIRGVLASGLYDRVITYGRRKPAIAHSKLQSILGNLEEFAQKTDALSFDDVYCCLGSTIKKAGSEDAFRHVDFDWPVQIASLLCEKGLRHFVIISALGANADSALFYPRIKGETEDALKRLPIPYLTILRPSLLVGDRKETRFMEGVSAKLMGIVKPVLIGRLTNLLPVSAEKVAEAMVQAGRECASESRNAQLLVLDSATIQRY</sequence>
<organism evidence="2 3">
    <name type="scientific">Oleiphilus messinensis</name>
    <dbReference type="NCBI Taxonomy" id="141451"/>
    <lineage>
        <taxon>Bacteria</taxon>
        <taxon>Pseudomonadati</taxon>
        <taxon>Pseudomonadota</taxon>
        <taxon>Gammaproteobacteria</taxon>
        <taxon>Oceanospirillales</taxon>
        <taxon>Oleiphilaceae</taxon>
        <taxon>Oleiphilus</taxon>
    </lineage>
</organism>
<gene>
    <name evidence="2" type="ORF">OLMES_2203</name>
</gene>
<dbReference type="Proteomes" id="UP000196027">
    <property type="component" value="Chromosome"/>
</dbReference>
<protein>
    <submittedName>
        <fullName evidence="2">Nucleoside-diphosphate-sugar epimerase</fullName>
    </submittedName>
</protein>
<feature type="domain" description="NAD(P)-binding" evidence="1">
    <location>
        <begin position="18"/>
        <end position="168"/>
    </location>
</feature>
<dbReference type="InterPro" id="IPR016040">
    <property type="entry name" value="NAD(P)-bd_dom"/>
</dbReference>
<name>A0A1Y0I7R9_9GAMM</name>
<accession>A0A1Y0I7R9</accession>
<dbReference type="Gene3D" id="3.40.50.720">
    <property type="entry name" value="NAD(P)-binding Rossmann-like Domain"/>
    <property type="match status" value="1"/>
</dbReference>
<dbReference type="EMBL" id="CP021425">
    <property type="protein sequence ID" value="ARU56270.1"/>
    <property type="molecule type" value="Genomic_DNA"/>
</dbReference>
<keyword evidence="3" id="KW-1185">Reference proteome</keyword>
<dbReference type="PANTHER" id="PTHR14097">
    <property type="entry name" value="OXIDOREDUCTASE HTATIP2"/>
    <property type="match status" value="1"/>
</dbReference>
<dbReference type="KEGG" id="ome:OLMES_2203"/>
<evidence type="ECO:0000313" key="2">
    <source>
        <dbReference type="EMBL" id="ARU56270.1"/>
    </source>
</evidence>
<dbReference type="SUPFAM" id="SSF51735">
    <property type="entry name" value="NAD(P)-binding Rossmann-fold domains"/>
    <property type="match status" value="1"/>
</dbReference>
<dbReference type="InterPro" id="IPR036291">
    <property type="entry name" value="NAD(P)-bd_dom_sf"/>
</dbReference>
<evidence type="ECO:0000259" key="1">
    <source>
        <dbReference type="Pfam" id="PF13460"/>
    </source>
</evidence>
<dbReference type="Pfam" id="PF13460">
    <property type="entry name" value="NAD_binding_10"/>
    <property type="match status" value="1"/>
</dbReference>
<dbReference type="RefSeq" id="WP_087461279.1">
    <property type="nucleotide sequence ID" value="NZ_CP021425.1"/>
</dbReference>